<dbReference type="NCBIfam" id="TIGR01249">
    <property type="entry name" value="pro_imino_pep_1"/>
    <property type="match status" value="1"/>
</dbReference>
<evidence type="ECO:0000256" key="10">
    <source>
        <dbReference type="ARBA" id="ARBA00029605"/>
    </source>
</evidence>
<proteinExistence type="inferred from homology"/>
<evidence type="ECO:0000256" key="2">
    <source>
        <dbReference type="ARBA" id="ARBA00004496"/>
    </source>
</evidence>
<dbReference type="Gene3D" id="3.40.50.1820">
    <property type="entry name" value="alpha/beta hydrolase"/>
    <property type="match status" value="1"/>
</dbReference>
<dbReference type="EC" id="3.4.11.5" evidence="4 11"/>
<dbReference type="InterPro" id="IPR005944">
    <property type="entry name" value="Pro_iminopeptidase"/>
</dbReference>
<comment type="caution">
    <text evidence="15">The sequence shown here is derived from an EMBL/GenBank/DDBJ whole genome shotgun (WGS) entry which is preliminary data.</text>
</comment>
<dbReference type="PANTHER" id="PTHR43722:SF1">
    <property type="entry name" value="PROLINE IMINOPEPTIDASE"/>
    <property type="match status" value="1"/>
</dbReference>
<evidence type="ECO:0000256" key="1">
    <source>
        <dbReference type="ARBA" id="ARBA00001585"/>
    </source>
</evidence>
<dbReference type="RefSeq" id="WP_052550647.1">
    <property type="nucleotide sequence ID" value="NZ_JMCC02000045.1"/>
</dbReference>
<feature type="active site" evidence="12">
    <location>
        <position position="272"/>
    </location>
</feature>
<dbReference type="SUPFAM" id="SSF53474">
    <property type="entry name" value="alpha/beta-Hydrolases"/>
    <property type="match status" value="1"/>
</dbReference>
<evidence type="ECO:0000256" key="12">
    <source>
        <dbReference type="PIRSR" id="PIRSR006431-1"/>
    </source>
</evidence>
<dbReference type="GO" id="GO:0006508">
    <property type="term" value="P:proteolysis"/>
    <property type="evidence" value="ECO:0007669"/>
    <property type="project" value="UniProtKB-KW"/>
</dbReference>
<dbReference type="EMBL" id="JMCC02000045">
    <property type="protein sequence ID" value="KIG15904.1"/>
    <property type="molecule type" value="Genomic_DNA"/>
</dbReference>
<organism evidence="15 16">
    <name type="scientific">Enhygromyxa salina</name>
    <dbReference type="NCBI Taxonomy" id="215803"/>
    <lineage>
        <taxon>Bacteria</taxon>
        <taxon>Pseudomonadati</taxon>
        <taxon>Myxococcota</taxon>
        <taxon>Polyangia</taxon>
        <taxon>Nannocystales</taxon>
        <taxon>Nannocystaceae</taxon>
        <taxon>Enhygromyxa</taxon>
    </lineage>
</organism>
<evidence type="ECO:0000256" key="13">
    <source>
        <dbReference type="RuleBase" id="RU003421"/>
    </source>
</evidence>
<dbReference type="Pfam" id="PF00561">
    <property type="entry name" value="Abhydrolase_1"/>
    <property type="match status" value="1"/>
</dbReference>
<dbReference type="GO" id="GO:0005737">
    <property type="term" value="C:cytoplasm"/>
    <property type="evidence" value="ECO:0007669"/>
    <property type="project" value="UniProtKB-SubCell"/>
</dbReference>
<protein>
    <recommendedName>
        <fullName evidence="5 11">Proline iminopeptidase</fullName>
        <shortName evidence="11">PIP</shortName>
        <ecNumber evidence="4 11">3.4.11.5</ecNumber>
    </recommendedName>
    <alternativeName>
        <fullName evidence="10 11">Prolyl aminopeptidase</fullName>
    </alternativeName>
</protein>
<dbReference type="InterPro" id="IPR002410">
    <property type="entry name" value="Peptidase_S33"/>
</dbReference>
<reference evidence="15 16" key="1">
    <citation type="submission" date="2014-12" db="EMBL/GenBank/DDBJ databases">
        <title>Genome assembly of Enhygromyxa salina DSM 15201.</title>
        <authorList>
            <person name="Sharma G."/>
            <person name="Subramanian S."/>
        </authorList>
    </citation>
    <scope>NUCLEOTIDE SEQUENCE [LARGE SCALE GENOMIC DNA]</scope>
    <source>
        <strain evidence="15 16">DSM 15201</strain>
    </source>
</reference>
<comment type="subcellular location">
    <subcellularLocation>
        <location evidence="2 11">Cytoplasm</location>
    </subcellularLocation>
</comment>
<evidence type="ECO:0000256" key="9">
    <source>
        <dbReference type="ARBA" id="ARBA00022801"/>
    </source>
</evidence>
<dbReference type="PIRSF" id="PIRSF006431">
    <property type="entry name" value="Pept_S33"/>
    <property type="match status" value="1"/>
</dbReference>
<dbReference type="InterPro" id="IPR000073">
    <property type="entry name" value="AB_hydrolase_1"/>
</dbReference>
<dbReference type="GO" id="GO:0004177">
    <property type="term" value="F:aminopeptidase activity"/>
    <property type="evidence" value="ECO:0007669"/>
    <property type="project" value="UniProtKB-UniRule"/>
</dbReference>
<keyword evidence="9 11" id="KW-0378">Hydrolase</keyword>
<evidence type="ECO:0000313" key="16">
    <source>
        <dbReference type="Proteomes" id="UP000031599"/>
    </source>
</evidence>
<feature type="domain" description="AB hydrolase-1" evidence="14">
    <location>
        <begin position="41"/>
        <end position="305"/>
    </location>
</feature>
<evidence type="ECO:0000313" key="15">
    <source>
        <dbReference type="EMBL" id="KIG15904.1"/>
    </source>
</evidence>
<evidence type="ECO:0000256" key="8">
    <source>
        <dbReference type="ARBA" id="ARBA00022670"/>
    </source>
</evidence>
<evidence type="ECO:0000256" key="4">
    <source>
        <dbReference type="ARBA" id="ARBA00012568"/>
    </source>
</evidence>
<feature type="active site" description="Proton donor" evidence="12">
    <location>
        <position position="300"/>
    </location>
</feature>
<evidence type="ECO:0000256" key="6">
    <source>
        <dbReference type="ARBA" id="ARBA00022438"/>
    </source>
</evidence>
<dbReference type="PANTHER" id="PTHR43722">
    <property type="entry name" value="PROLINE IMINOPEPTIDASE"/>
    <property type="match status" value="1"/>
</dbReference>
<dbReference type="AlphaFoldDB" id="A0A0C1ZE21"/>
<evidence type="ECO:0000256" key="5">
    <source>
        <dbReference type="ARBA" id="ARBA00021843"/>
    </source>
</evidence>
<keyword evidence="6 11" id="KW-0031">Aminopeptidase</keyword>
<evidence type="ECO:0000256" key="7">
    <source>
        <dbReference type="ARBA" id="ARBA00022490"/>
    </source>
</evidence>
<evidence type="ECO:0000256" key="11">
    <source>
        <dbReference type="PIRNR" id="PIRNR006431"/>
    </source>
</evidence>
<sequence>MSTLHGRRELYPDIHPHASGHLRVSNTHEVYWEVSGNPAGKPVVFVHGGPGGGTSPAQRRFFDPAAYRIVLFDQRGCGQSTPHANLEDNTTWHLVADMEALRELLGIERWQVFGGSWGSTLALAYAQRHPERVTELVLRGIFMLRRKELLWFYQSGASEVFPDAWEAYLAPIPVDERGDMMSAYYRRLTSSDPEVRQIAAKAWSVWEASTSFLLPRPAYTDHASEDAFALAFARIECHYFVNRGFFEVDAQLLRDIDRIRHIPGVIVQGRYDVVCPMVSAWDLSRVWPQAQLEIVEDAGHSSYEPGTVDRLVRATDRFRDSAG</sequence>
<dbReference type="InterPro" id="IPR029058">
    <property type="entry name" value="AB_hydrolase_fold"/>
</dbReference>
<gene>
    <name evidence="15" type="ORF">DB30_05095</name>
</gene>
<dbReference type="Proteomes" id="UP000031599">
    <property type="component" value="Unassembled WGS sequence"/>
</dbReference>
<name>A0A0C1ZE21_9BACT</name>
<keyword evidence="8 11" id="KW-0645">Protease</keyword>
<feature type="active site" description="Nucleophile" evidence="12">
    <location>
        <position position="116"/>
    </location>
</feature>
<evidence type="ECO:0000259" key="14">
    <source>
        <dbReference type="Pfam" id="PF00561"/>
    </source>
</evidence>
<dbReference type="PRINTS" id="PR00793">
    <property type="entry name" value="PROAMNOPTASE"/>
</dbReference>
<comment type="catalytic activity">
    <reaction evidence="1 11 13">
        <text>Release of N-terminal proline from a peptide.</text>
        <dbReference type="EC" id="3.4.11.5"/>
    </reaction>
</comment>
<evidence type="ECO:0000256" key="3">
    <source>
        <dbReference type="ARBA" id="ARBA00010088"/>
    </source>
</evidence>
<dbReference type="PRINTS" id="PR00111">
    <property type="entry name" value="ABHYDROLASE"/>
</dbReference>
<comment type="similarity">
    <text evidence="3 11 13">Belongs to the peptidase S33 family.</text>
</comment>
<accession>A0A0C1ZE21</accession>
<keyword evidence="7 11" id="KW-0963">Cytoplasm</keyword>